<evidence type="ECO:0000256" key="3">
    <source>
        <dbReference type="ARBA" id="ARBA00022898"/>
    </source>
</evidence>
<comment type="caution">
    <text evidence="5">The sequence shown here is derived from an EMBL/GenBank/DDBJ whole genome shotgun (WGS) entry which is preliminary data.</text>
</comment>
<dbReference type="RefSeq" id="WP_028789591.1">
    <property type="nucleotide sequence ID" value="NZ_JPVT01000003.1"/>
</dbReference>
<dbReference type="EMBL" id="JPVT01000003">
    <property type="protein sequence ID" value="KFN93266.1"/>
    <property type="molecule type" value="Genomic_DNA"/>
</dbReference>
<dbReference type="NCBIfam" id="NF006368">
    <property type="entry name" value="PRK08593.1"/>
    <property type="match status" value="1"/>
</dbReference>
<dbReference type="GO" id="GO:0008483">
    <property type="term" value="F:transaminase activity"/>
    <property type="evidence" value="ECO:0007669"/>
    <property type="project" value="UniProtKB-KW"/>
</dbReference>
<dbReference type="Gene3D" id="3.40.640.10">
    <property type="entry name" value="Type I PLP-dependent aspartate aminotransferase-like (Major domain)"/>
    <property type="match status" value="1"/>
</dbReference>
<dbReference type="AlphaFoldDB" id="A0A091C5Z2"/>
<gene>
    <name evidence="5" type="ORF">TMU3MR103_0001</name>
</gene>
<proteinExistence type="inferred from homology"/>
<dbReference type="InterPro" id="IPR005814">
    <property type="entry name" value="Aminotrans_3"/>
</dbReference>
<dbReference type="PATRIC" id="fig|1302648.3.peg.1"/>
<dbReference type="PROSITE" id="PS00600">
    <property type="entry name" value="AA_TRANSFER_CLASS_3"/>
    <property type="match status" value="1"/>
</dbReference>
<keyword evidence="5" id="KW-0032">Aminotransferase</keyword>
<dbReference type="InterPro" id="IPR015422">
    <property type="entry name" value="PyrdxlP-dep_Trfase_small"/>
</dbReference>
<dbReference type="PANTHER" id="PTHR11986">
    <property type="entry name" value="AMINOTRANSFERASE CLASS III"/>
    <property type="match status" value="1"/>
</dbReference>
<keyword evidence="3 4" id="KW-0663">Pyridoxal phosphate</keyword>
<comment type="similarity">
    <text evidence="2 4">Belongs to the class-III pyridoxal-phosphate-dependent aminotransferase family.</text>
</comment>
<evidence type="ECO:0000256" key="2">
    <source>
        <dbReference type="ARBA" id="ARBA00008954"/>
    </source>
</evidence>
<evidence type="ECO:0000313" key="6">
    <source>
        <dbReference type="Proteomes" id="UP000029381"/>
    </source>
</evidence>
<dbReference type="GO" id="GO:0030170">
    <property type="term" value="F:pyridoxal phosphate binding"/>
    <property type="evidence" value="ECO:0007669"/>
    <property type="project" value="InterPro"/>
</dbReference>
<keyword evidence="6" id="KW-1185">Reference proteome</keyword>
<accession>A0A091C5Z2</accession>
<dbReference type="Gene3D" id="3.90.1150.10">
    <property type="entry name" value="Aspartate Aminotransferase, domain 1"/>
    <property type="match status" value="1"/>
</dbReference>
<dbReference type="InterPro" id="IPR015424">
    <property type="entry name" value="PyrdxlP-dep_Trfase"/>
</dbReference>
<reference evidence="5 6" key="1">
    <citation type="submission" date="2014-08" db="EMBL/GenBank/DDBJ databases">
        <title>Genome sequence of Tetragenococcus muriaticus.</title>
        <authorList>
            <person name="Chuea-nongthon C."/>
            <person name="Rodtong S."/>
            <person name="Yongsawatdigul J."/>
            <person name="Steele J.L."/>
            <person name="Liu X.-y."/>
            <person name="Speers J."/>
            <person name="Glasner J.D."/>
            <person name="Neeno-Eckwall E.C."/>
        </authorList>
    </citation>
    <scope>NUCLEOTIDE SEQUENCE [LARGE SCALE GENOMIC DNA]</scope>
    <source>
        <strain evidence="5 6">3MR10-3</strain>
    </source>
</reference>
<organism evidence="5 6">
    <name type="scientific">Tetragenococcus muriaticus 3MR10-3</name>
    <dbReference type="NCBI Taxonomy" id="1302648"/>
    <lineage>
        <taxon>Bacteria</taxon>
        <taxon>Bacillati</taxon>
        <taxon>Bacillota</taxon>
        <taxon>Bacilli</taxon>
        <taxon>Lactobacillales</taxon>
        <taxon>Enterococcaceae</taxon>
        <taxon>Tetragenococcus</taxon>
    </lineage>
</organism>
<keyword evidence="5" id="KW-0808">Transferase</keyword>
<dbReference type="CDD" id="cd00610">
    <property type="entry name" value="OAT_like"/>
    <property type="match status" value="1"/>
</dbReference>
<dbReference type="GO" id="GO:0042802">
    <property type="term" value="F:identical protein binding"/>
    <property type="evidence" value="ECO:0007669"/>
    <property type="project" value="TreeGrafter"/>
</dbReference>
<sequence>MATYEELMEKDEQYFAEAGRISYYSLLIDHADQATLVDIKGKEYIDLLSSASATNTGHSPKKVTDAIKNQADKMLHYTPAYMYHEPAIKLAEKLCEITPGDFEKKATFGLSGSDACDGVMKYARAYTGRSNIVTFQNAYHGSTYGALSMSALNNNMRAKMGPNVPNVEHIPFPDNYRGMYGKAQPNSIEEYLAPFKQMMETYLPSEEIACVVVETIQGDGGLLEPVPGYFKALYELCHEHGILFAVDDVQQGLGRTGTWCSTEHFNVEADLVVYGKSLASGMPLSAIVGRKEIMDSLEAPAHIFTTAANPVCCAASLATLDMIEEDNLLQESTRKGEIAQERMQKWENDYAFIGDVRGFGLSIGIDIVTDKKSKTKDSQTALKICNRLFEKGAVLIAIGESVLRFQPPLVITDQELKQALDLIEETMNEMAQGKLNDYDVSGQGW</sequence>
<protein>
    <submittedName>
        <fullName evidence="5">Aminotransferase</fullName>
        <ecNumber evidence="5">2.6.1.-</ecNumber>
    </submittedName>
</protein>
<dbReference type="PIRSF" id="PIRSF000521">
    <property type="entry name" value="Transaminase_4ab_Lys_Orn"/>
    <property type="match status" value="1"/>
</dbReference>
<dbReference type="InterPro" id="IPR015421">
    <property type="entry name" value="PyrdxlP-dep_Trfase_major"/>
</dbReference>
<evidence type="ECO:0000313" key="5">
    <source>
        <dbReference type="EMBL" id="KFN93266.1"/>
    </source>
</evidence>
<evidence type="ECO:0000256" key="4">
    <source>
        <dbReference type="RuleBase" id="RU003560"/>
    </source>
</evidence>
<name>A0A091C5Z2_9ENTE</name>
<dbReference type="InterPro" id="IPR050103">
    <property type="entry name" value="Class-III_PLP-dep_AT"/>
</dbReference>
<dbReference type="SUPFAM" id="SSF53383">
    <property type="entry name" value="PLP-dependent transferases"/>
    <property type="match status" value="1"/>
</dbReference>
<dbReference type="Proteomes" id="UP000029381">
    <property type="component" value="Unassembled WGS sequence"/>
</dbReference>
<dbReference type="PANTHER" id="PTHR11986:SF58">
    <property type="entry name" value="LEUCINE_METHIONINE RACEMASE"/>
    <property type="match status" value="1"/>
</dbReference>
<evidence type="ECO:0000256" key="1">
    <source>
        <dbReference type="ARBA" id="ARBA00001933"/>
    </source>
</evidence>
<dbReference type="FunFam" id="3.40.640.10:FF:000004">
    <property type="entry name" value="Acetylornithine aminotransferase"/>
    <property type="match status" value="1"/>
</dbReference>
<dbReference type="InterPro" id="IPR049704">
    <property type="entry name" value="Aminotrans_3_PPA_site"/>
</dbReference>
<dbReference type="EC" id="2.6.1.-" evidence="5"/>
<dbReference type="Pfam" id="PF00202">
    <property type="entry name" value="Aminotran_3"/>
    <property type="match status" value="1"/>
</dbReference>
<comment type="cofactor">
    <cofactor evidence="1">
        <name>pyridoxal 5'-phosphate</name>
        <dbReference type="ChEBI" id="CHEBI:597326"/>
    </cofactor>
</comment>